<dbReference type="InterPro" id="IPR027843">
    <property type="entry name" value="DUF4440"/>
</dbReference>
<feature type="signal peptide" evidence="1">
    <location>
        <begin position="1"/>
        <end position="20"/>
    </location>
</feature>
<keyword evidence="4" id="KW-1185">Reference proteome</keyword>
<keyword evidence="1" id="KW-0732">Signal</keyword>
<evidence type="ECO:0000313" key="3">
    <source>
        <dbReference type="EMBL" id="GHF24889.1"/>
    </source>
</evidence>
<reference evidence="3" key="2">
    <citation type="submission" date="2020-09" db="EMBL/GenBank/DDBJ databases">
        <authorList>
            <person name="Sun Q."/>
            <person name="Kim S."/>
        </authorList>
    </citation>
    <scope>NUCLEOTIDE SEQUENCE</scope>
    <source>
        <strain evidence="3">KCTC 42590</strain>
    </source>
</reference>
<gene>
    <name evidence="3" type="ORF">GCM10017044_19560</name>
</gene>
<proteinExistence type="predicted"/>
<protein>
    <recommendedName>
        <fullName evidence="2">DUF4440 domain-containing protein</fullName>
    </recommendedName>
</protein>
<organism evidence="3 4">
    <name type="scientific">Kordiimonas sediminis</name>
    <dbReference type="NCBI Taxonomy" id="1735581"/>
    <lineage>
        <taxon>Bacteria</taxon>
        <taxon>Pseudomonadati</taxon>
        <taxon>Pseudomonadota</taxon>
        <taxon>Alphaproteobacteria</taxon>
        <taxon>Kordiimonadales</taxon>
        <taxon>Kordiimonadaceae</taxon>
        <taxon>Kordiimonas</taxon>
    </lineage>
</organism>
<evidence type="ECO:0000259" key="2">
    <source>
        <dbReference type="Pfam" id="PF14534"/>
    </source>
</evidence>
<comment type="caution">
    <text evidence="3">The sequence shown here is derived from an EMBL/GenBank/DDBJ whole genome shotgun (WGS) entry which is preliminary data.</text>
</comment>
<dbReference type="Gene3D" id="3.10.450.50">
    <property type="match status" value="1"/>
</dbReference>
<sequence length="170" mass="19663">MMRIVSFVLALLISSTVSVADEAKNVWSKEQQEIIELNRWVAMAPKEAGYEAYAALFHPDYTNWYMEGDQRSIRTRDAYLDAVKSWLDAGNYATYSKIVPVSVDIIGDVAYIRNLAEEHFHHPDQDPTKFVGHFVSLMKKHEGKWTFYRTSFQTRYRGPIEGAEISLEDY</sequence>
<dbReference type="AlphaFoldDB" id="A0A919ATI9"/>
<accession>A0A919ATI9</accession>
<dbReference type="Proteomes" id="UP000630923">
    <property type="component" value="Unassembled WGS sequence"/>
</dbReference>
<evidence type="ECO:0000256" key="1">
    <source>
        <dbReference type="SAM" id="SignalP"/>
    </source>
</evidence>
<dbReference type="EMBL" id="BNCI01000002">
    <property type="protein sequence ID" value="GHF24889.1"/>
    <property type="molecule type" value="Genomic_DNA"/>
</dbReference>
<feature type="domain" description="DUF4440" evidence="2">
    <location>
        <begin position="49"/>
        <end position="146"/>
    </location>
</feature>
<dbReference type="Pfam" id="PF14534">
    <property type="entry name" value="DUF4440"/>
    <property type="match status" value="1"/>
</dbReference>
<feature type="chain" id="PRO_5037725352" description="DUF4440 domain-containing protein" evidence="1">
    <location>
        <begin position="21"/>
        <end position="170"/>
    </location>
</feature>
<reference evidence="3" key="1">
    <citation type="journal article" date="2014" name="Int. J. Syst. Evol. Microbiol.">
        <title>Complete genome sequence of Corynebacterium casei LMG S-19264T (=DSM 44701T), isolated from a smear-ripened cheese.</title>
        <authorList>
            <consortium name="US DOE Joint Genome Institute (JGI-PGF)"/>
            <person name="Walter F."/>
            <person name="Albersmeier A."/>
            <person name="Kalinowski J."/>
            <person name="Ruckert C."/>
        </authorList>
    </citation>
    <scope>NUCLEOTIDE SEQUENCE</scope>
    <source>
        <strain evidence="3">KCTC 42590</strain>
    </source>
</reference>
<dbReference type="SUPFAM" id="SSF54427">
    <property type="entry name" value="NTF2-like"/>
    <property type="match status" value="1"/>
</dbReference>
<evidence type="ECO:0000313" key="4">
    <source>
        <dbReference type="Proteomes" id="UP000630923"/>
    </source>
</evidence>
<dbReference type="RefSeq" id="WP_191252431.1">
    <property type="nucleotide sequence ID" value="NZ_BNCI01000002.1"/>
</dbReference>
<dbReference type="InterPro" id="IPR032710">
    <property type="entry name" value="NTF2-like_dom_sf"/>
</dbReference>
<name>A0A919ATI9_9PROT</name>